<dbReference type="PROSITE" id="PS00107">
    <property type="entry name" value="PROTEIN_KINASE_ATP"/>
    <property type="match status" value="1"/>
</dbReference>
<keyword evidence="9" id="KW-1185">Reference proteome</keyword>
<feature type="binding site" evidence="5">
    <location>
        <position position="1066"/>
    </location>
    <ligand>
        <name>ATP</name>
        <dbReference type="ChEBI" id="CHEBI:30616"/>
    </ligand>
</feature>
<reference evidence="8 9" key="1">
    <citation type="submission" date="2021-02" db="EMBL/GenBank/DDBJ databases">
        <title>Porcisia hertigi Genome sequencing and assembly.</title>
        <authorList>
            <person name="Almutairi H."/>
            <person name="Gatherer D."/>
        </authorList>
    </citation>
    <scope>NUCLEOTIDE SEQUENCE [LARGE SCALE GENOMIC DNA]</scope>
    <source>
        <strain evidence="8 9">C119</strain>
    </source>
</reference>
<evidence type="ECO:0000313" key="8">
    <source>
        <dbReference type="EMBL" id="KAG5510954.1"/>
    </source>
</evidence>
<comment type="caution">
    <text evidence="8">The sequence shown here is derived from an EMBL/GenBank/DDBJ whole genome shotgun (WGS) entry which is preliminary data.</text>
</comment>
<proteinExistence type="predicted"/>
<dbReference type="GO" id="GO:0004672">
    <property type="term" value="F:protein kinase activity"/>
    <property type="evidence" value="ECO:0007669"/>
    <property type="project" value="InterPro"/>
</dbReference>
<protein>
    <recommendedName>
        <fullName evidence="7">Protein kinase domain-containing protein</fullName>
    </recommendedName>
</protein>
<dbReference type="PROSITE" id="PS50011">
    <property type="entry name" value="PROTEIN_KINASE_DOM"/>
    <property type="match status" value="1"/>
</dbReference>
<dbReference type="RefSeq" id="XP_067759426.1">
    <property type="nucleotide sequence ID" value="XM_067902405.1"/>
</dbReference>
<evidence type="ECO:0000259" key="7">
    <source>
        <dbReference type="PROSITE" id="PS50011"/>
    </source>
</evidence>
<feature type="domain" description="Protein kinase" evidence="7">
    <location>
        <begin position="1035"/>
        <end position="1336"/>
    </location>
</feature>
<dbReference type="PANTHER" id="PTHR48016">
    <property type="entry name" value="MAP KINASE KINASE KINASE SSK2-RELATED-RELATED"/>
    <property type="match status" value="1"/>
</dbReference>
<dbReference type="PROSITE" id="PS00108">
    <property type="entry name" value="PROTEIN_KINASE_ST"/>
    <property type="match status" value="1"/>
</dbReference>
<dbReference type="InterPro" id="IPR008271">
    <property type="entry name" value="Ser/Thr_kinase_AS"/>
</dbReference>
<feature type="region of interest" description="Disordered" evidence="6">
    <location>
        <begin position="87"/>
        <end position="123"/>
    </location>
</feature>
<feature type="region of interest" description="Disordered" evidence="6">
    <location>
        <begin position="670"/>
        <end position="768"/>
    </location>
</feature>
<dbReference type="Proteomes" id="UP000674318">
    <property type="component" value="Unassembled WGS sequence"/>
</dbReference>
<feature type="compositionally biased region" description="Polar residues" evidence="6">
    <location>
        <begin position="179"/>
        <end position="235"/>
    </location>
</feature>
<feature type="compositionally biased region" description="Low complexity" evidence="6">
    <location>
        <begin position="534"/>
        <end position="602"/>
    </location>
</feature>
<dbReference type="SUPFAM" id="SSF56112">
    <property type="entry name" value="Protein kinase-like (PK-like)"/>
    <property type="match status" value="1"/>
</dbReference>
<name>A0A836LJY9_9TRYP</name>
<dbReference type="SMART" id="SM00220">
    <property type="entry name" value="S_TKc"/>
    <property type="match status" value="1"/>
</dbReference>
<dbReference type="Pfam" id="PF00069">
    <property type="entry name" value="Pkinase"/>
    <property type="match status" value="1"/>
</dbReference>
<feature type="compositionally biased region" description="Polar residues" evidence="6">
    <location>
        <begin position="471"/>
        <end position="498"/>
    </location>
</feature>
<dbReference type="Gene3D" id="1.10.510.10">
    <property type="entry name" value="Transferase(Phosphotransferase) domain 1"/>
    <property type="match status" value="1"/>
</dbReference>
<dbReference type="OrthoDB" id="266910at2759"/>
<organism evidence="8 9">
    <name type="scientific">Porcisia hertigi</name>
    <dbReference type="NCBI Taxonomy" id="2761500"/>
    <lineage>
        <taxon>Eukaryota</taxon>
        <taxon>Discoba</taxon>
        <taxon>Euglenozoa</taxon>
        <taxon>Kinetoplastea</taxon>
        <taxon>Metakinetoplastina</taxon>
        <taxon>Trypanosomatida</taxon>
        <taxon>Trypanosomatidae</taxon>
        <taxon>Leishmaniinae</taxon>
        <taxon>Porcisia</taxon>
    </lineage>
</organism>
<dbReference type="InterPro" id="IPR000719">
    <property type="entry name" value="Prot_kinase_dom"/>
</dbReference>
<dbReference type="PANTHER" id="PTHR48016:SF56">
    <property type="entry name" value="MAPKK KINASE"/>
    <property type="match status" value="1"/>
</dbReference>
<evidence type="ECO:0000256" key="6">
    <source>
        <dbReference type="SAM" id="MobiDB-lite"/>
    </source>
</evidence>
<feature type="region of interest" description="Disordered" evidence="6">
    <location>
        <begin position="534"/>
        <end position="638"/>
    </location>
</feature>
<feature type="compositionally biased region" description="Basic and acidic residues" evidence="6">
    <location>
        <begin position="311"/>
        <end position="320"/>
    </location>
</feature>
<dbReference type="InterPro" id="IPR050538">
    <property type="entry name" value="MAP_kinase_kinase_kinase"/>
</dbReference>
<gene>
    <name evidence="8" type="ORF">JKF63_06455</name>
</gene>
<feature type="compositionally biased region" description="Polar residues" evidence="6">
    <location>
        <begin position="112"/>
        <end position="123"/>
    </location>
</feature>
<keyword evidence="3" id="KW-0418">Kinase</keyword>
<feature type="region of interest" description="Disordered" evidence="6">
    <location>
        <begin position="149"/>
        <end position="357"/>
    </location>
</feature>
<evidence type="ECO:0000256" key="3">
    <source>
        <dbReference type="ARBA" id="ARBA00022777"/>
    </source>
</evidence>
<feature type="compositionally biased region" description="Low complexity" evidence="6">
    <location>
        <begin position="746"/>
        <end position="760"/>
    </location>
</feature>
<evidence type="ECO:0000256" key="2">
    <source>
        <dbReference type="ARBA" id="ARBA00022741"/>
    </source>
</evidence>
<feature type="region of interest" description="Disordered" evidence="6">
    <location>
        <begin position="890"/>
        <end position="968"/>
    </location>
</feature>
<dbReference type="KEGG" id="phet:94292482"/>
<feature type="region of interest" description="Disordered" evidence="6">
    <location>
        <begin position="424"/>
        <end position="498"/>
    </location>
</feature>
<dbReference type="GO" id="GO:0005524">
    <property type="term" value="F:ATP binding"/>
    <property type="evidence" value="ECO:0007669"/>
    <property type="project" value="UniProtKB-UniRule"/>
</dbReference>
<dbReference type="GeneID" id="94292482"/>
<dbReference type="InterPro" id="IPR011009">
    <property type="entry name" value="Kinase-like_dom_sf"/>
</dbReference>
<evidence type="ECO:0000256" key="5">
    <source>
        <dbReference type="PROSITE-ProRule" id="PRU10141"/>
    </source>
</evidence>
<keyword evidence="1" id="KW-0808">Transferase</keyword>
<keyword evidence="4 5" id="KW-0067">ATP-binding</keyword>
<feature type="compositionally biased region" description="Polar residues" evidence="6">
    <location>
        <begin position="265"/>
        <end position="275"/>
    </location>
</feature>
<evidence type="ECO:0000256" key="1">
    <source>
        <dbReference type="ARBA" id="ARBA00022679"/>
    </source>
</evidence>
<feature type="compositionally biased region" description="Low complexity" evidence="6">
    <location>
        <begin position="456"/>
        <end position="470"/>
    </location>
</feature>
<keyword evidence="2 5" id="KW-0547">Nucleotide-binding</keyword>
<dbReference type="EMBL" id="JAFJZO010000007">
    <property type="protein sequence ID" value="KAG5510954.1"/>
    <property type="molecule type" value="Genomic_DNA"/>
</dbReference>
<evidence type="ECO:0000256" key="4">
    <source>
        <dbReference type="ARBA" id="ARBA00022840"/>
    </source>
</evidence>
<feature type="compositionally biased region" description="Polar residues" evidence="6">
    <location>
        <begin position="684"/>
        <end position="707"/>
    </location>
</feature>
<accession>A0A836LJY9</accession>
<feature type="compositionally biased region" description="Polar residues" evidence="6">
    <location>
        <begin position="919"/>
        <end position="929"/>
    </location>
</feature>
<feature type="compositionally biased region" description="Low complexity" evidence="6">
    <location>
        <begin position="436"/>
        <end position="446"/>
    </location>
</feature>
<sequence length="1360" mass="143595">MDSVSRLSGSASVPLSDGPRVFCVVCGTFNDDMVLRQSGLKCRRCVGKSSNKHYARLQKRQATQFLSQTYSARSSAARLDTASFVHSGDGFPETQNMSSTTSSSVLPPPEGCSSSSAMPQTRNSSLRPIEEYISGTSVYRTAVKSVCRSSDKDRAADKSCSGDQGTLLGGGRSTKRSTSDTLSKVPQNSARAQGSNLNSSSVAGDAIQRSSVPPAQPPTAGSTQHQQTNSTSDSSDVVRVPLNRGVSETSPESTPAHGTVRCSRLPTTGAKNVSSDPVPFSKAAPLRLPPRNKPHAKGWGTSSPPVSVADTTKRSAERKAATKSHRKVMSATHVKTTTASPSPPRNTSAAAAPRPGTKMTSITVRCIADEEVMSESWSGACSGGAVVPVVPTDPCLSHPSTPNNGVAISPAVNLSQHFAYRSPMKRGEGQRTSSFSLAASPDASSNPPAPRAGSCIHSSTSSTIDFSSHSRLQGSKSRTKSNASTLRQRGSPHLTQCSNLKRRLAASVSHVDPHETASREASLLLCMPRASGGAALAVSGSGQNSTSSDSESSSSQEPCATSVTPPSSSLSSVVVSSDSPEAVANPPRPAAAAADATATTEGADTKKAWQTGTNAPNVHPDKDRRKRKKKTTARGEDGASDVFAAKRLSGSIDALRITVELVSLAPNVPEASTSISRGGDGQLPTGTSSNDESSAGTDSTRSVSSRANDGYHRQVYAGGQSGGFTVTRHIRQRSGGSDLLTGASGGAPSSLASGKSKAAPQRSRQQRSSFGEAIAMGVQEVKKITYCLILHHRSTGEVLLRQKRRLYPDIIPACERVKMAAGAGLPAVPVKRLPSLRFATEAFMEERRAEVEAFLQAVSQSPSLIRHPDMVKLLGLAPYVTDVAVTTATGAASVSDSRGNRTDHHRYGRSTGAIGSGVSPPSESYSTPGRRQRERAGVVGHSQQCHHHSKSDGPGFDAATAVSDRDEPGAGYTVRVNLTEGALNAYRTSATESGGGGGCGDFYRTPSYSSLQTTTSSVVRRRKLDDVTMEDLEHIQLGNLIGRGTFGSVYLGLLQTHRGPLMVAVKVMTISETVTPVEIEGLQRELDVLSTAQHKNIIRFLGSSLNTATRELRVFTEYVECGTIRSLVHRFGALTMLAIQQYMRQILSGLQHLHSLSIAHRDIKGENILVTKNGRVKLSDFGSSTGTPCDASTAADASSLPLSSGGGGGLAGSVAGDSPLVGSPQYMAPEVIQGTVKSYAAADMWSLGCVGIEMLDRIIWRETAGTNPYAFLYRISRSGTPPHGLPTDAELAALKAEGNMKEYEGFSLYLDFLRRCLCVDWEQRQTASDQLKHPFMTYPYSKHLRWMPPATVQPSAVKPS</sequence>
<feature type="compositionally biased region" description="Polar residues" evidence="6">
    <location>
        <begin position="333"/>
        <end position="349"/>
    </location>
</feature>
<dbReference type="InterPro" id="IPR017441">
    <property type="entry name" value="Protein_kinase_ATP_BS"/>
</dbReference>
<evidence type="ECO:0000313" key="9">
    <source>
        <dbReference type="Proteomes" id="UP000674318"/>
    </source>
</evidence>